<sequence length="187" mass="21014">MRFWGRVFMFLCIGATWLTGAWQSGAQLPYELSADKSLTLPDVTEYRTWPFMGTSLVPDDKNNNKAIFPGIHTVYINPSALETRREKGVFPDGTIILMENFHVEVKEAESGYGYFTTGGMDLLAAIKDRRQFSGSGWGYYAFFDRDLKAGKKVVPLQAPAKCQSCHTVGAADDEVFTQYYPSLKRNP</sequence>
<name>A0A8A4TDK5_SULCO</name>
<evidence type="ECO:0000313" key="3">
    <source>
        <dbReference type="EMBL" id="QTD48006.1"/>
    </source>
</evidence>
<organism evidence="3 4">
    <name type="scientific">Sulfidibacter corallicola</name>
    <dbReference type="NCBI Taxonomy" id="2818388"/>
    <lineage>
        <taxon>Bacteria</taxon>
        <taxon>Pseudomonadati</taxon>
        <taxon>Acidobacteriota</taxon>
        <taxon>Holophagae</taxon>
        <taxon>Acanthopleuribacterales</taxon>
        <taxon>Acanthopleuribacteraceae</taxon>
        <taxon>Sulfidibacter</taxon>
    </lineage>
</organism>
<feature type="signal peptide" evidence="1">
    <location>
        <begin position="1"/>
        <end position="26"/>
    </location>
</feature>
<keyword evidence="4" id="KW-1185">Reference proteome</keyword>
<proteinExistence type="predicted"/>
<dbReference type="CDD" id="cd20751">
    <property type="entry name" value="cyt_P460_Ne-like"/>
    <property type="match status" value="1"/>
</dbReference>
<feature type="chain" id="PRO_5035155655" evidence="1">
    <location>
        <begin position="27"/>
        <end position="187"/>
    </location>
</feature>
<gene>
    <name evidence="3" type="ORF">J3U87_20680</name>
</gene>
<protein>
    <submittedName>
        <fullName evidence="3">Cytochrome P460 family protein</fullName>
    </submittedName>
</protein>
<keyword evidence="1" id="KW-0732">Signal</keyword>
<dbReference type="RefSeq" id="WP_237377669.1">
    <property type="nucleotide sequence ID" value="NZ_CP071793.1"/>
</dbReference>
<reference evidence="3" key="1">
    <citation type="submission" date="2021-03" db="EMBL/GenBank/DDBJ databases">
        <title>Acanthopleuribacteraceae sp. M133.</title>
        <authorList>
            <person name="Wang G."/>
        </authorList>
    </citation>
    <scope>NUCLEOTIDE SEQUENCE</scope>
    <source>
        <strain evidence="3">M133</strain>
    </source>
</reference>
<dbReference type="InterPro" id="IPR032033">
    <property type="entry name" value="Cytochrome_P460"/>
</dbReference>
<dbReference type="Gene3D" id="3.50.70.20">
    <property type="entry name" value="Cytochrome P460"/>
    <property type="match status" value="1"/>
</dbReference>
<dbReference type="Pfam" id="PF16694">
    <property type="entry name" value="Cytochrome_P460"/>
    <property type="match status" value="1"/>
</dbReference>
<evidence type="ECO:0000256" key="1">
    <source>
        <dbReference type="SAM" id="SignalP"/>
    </source>
</evidence>
<evidence type="ECO:0000313" key="4">
    <source>
        <dbReference type="Proteomes" id="UP000663929"/>
    </source>
</evidence>
<accession>A0A8A4TDK5</accession>
<evidence type="ECO:0000259" key="2">
    <source>
        <dbReference type="Pfam" id="PF16694"/>
    </source>
</evidence>
<dbReference type="Proteomes" id="UP000663929">
    <property type="component" value="Chromosome"/>
</dbReference>
<dbReference type="AlphaFoldDB" id="A0A8A4TDK5"/>
<dbReference type="KEGG" id="scor:J3U87_20680"/>
<dbReference type="InterPro" id="IPR038142">
    <property type="entry name" value="Cytochrome_P460_sp"/>
</dbReference>
<feature type="domain" description="Cytochrome P460" evidence="2">
    <location>
        <begin position="45"/>
        <end position="177"/>
    </location>
</feature>
<dbReference type="EMBL" id="CP071793">
    <property type="protein sequence ID" value="QTD48006.1"/>
    <property type="molecule type" value="Genomic_DNA"/>
</dbReference>